<dbReference type="OrthoDB" id="9798990at2"/>
<dbReference type="Proteomes" id="UP000272015">
    <property type="component" value="Unassembled WGS sequence"/>
</dbReference>
<gene>
    <name evidence="6" type="ORF">D6T64_00700</name>
</gene>
<name>A0A3A5MXR8_9MICO</name>
<evidence type="ECO:0000259" key="5">
    <source>
        <dbReference type="Pfam" id="PF01850"/>
    </source>
</evidence>
<dbReference type="Pfam" id="PF01850">
    <property type="entry name" value="PIN"/>
    <property type="match status" value="1"/>
</dbReference>
<evidence type="ECO:0000256" key="2">
    <source>
        <dbReference type="ARBA" id="ARBA00022723"/>
    </source>
</evidence>
<evidence type="ECO:0000256" key="4">
    <source>
        <dbReference type="ARBA" id="ARBA00022842"/>
    </source>
</evidence>
<comment type="caution">
    <text evidence="6">The sequence shown here is derived from an EMBL/GenBank/DDBJ whole genome shotgun (WGS) entry which is preliminary data.</text>
</comment>
<dbReference type="InterPro" id="IPR041705">
    <property type="entry name" value="PIN_Sll0205"/>
</dbReference>
<keyword evidence="1" id="KW-0540">Nuclease</keyword>
<dbReference type="EMBL" id="QZVS01000032">
    <property type="protein sequence ID" value="RJT92133.1"/>
    <property type="molecule type" value="Genomic_DNA"/>
</dbReference>
<dbReference type="InterPro" id="IPR002716">
    <property type="entry name" value="PIN_dom"/>
</dbReference>
<keyword evidence="7" id="KW-1185">Reference proteome</keyword>
<accession>A0A3A5MXR8</accession>
<dbReference type="RefSeq" id="WP_119970475.1">
    <property type="nucleotide sequence ID" value="NZ_JBHSQA010000005.1"/>
</dbReference>
<keyword evidence="3" id="KW-0378">Hydrolase</keyword>
<reference evidence="6 7" key="1">
    <citation type="submission" date="2018-09" db="EMBL/GenBank/DDBJ databases">
        <title>Novel species of Cryobacterium.</title>
        <authorList>
            <person name="Liu Q."/>
            <person name="Xin Y.-H."/>
        </authorList>
    </citation>
    <scope>NUCLEOTIDE SEQUENCE [LARGE SCALE GENOMIC DNA]</scope>
    <source>
        <strain evidence="6 7">Hh39</strain>
    </source>
</reference>
<dbReference type="GO" id="GO:0004518">
    <property type="term" value="F:nuclease activity"/>
    <property type="evidence" value="ECO:0007669"/>
    <property type="project" value="UniProtKB-KW"/>
</dbReference>
<dbReference type="InterPro" id="IPR029060">
    <property type="entry name" value="PIN-like_dom_sf"/>
</dbReference>
<dbReference type="GO" id="GO:0046872">
    <property type="term" value="F:metal ion binding"/>
    <property type="evidence" value="ECO:0007669"/>
    <property type="project" value="UniProtKB-KW"/>
</dbReference>
<sequence length="148" mass="16176">MTKSTPCSTAIALIGTRWPITLILLDTNALLWLLGDPKQFGPDALHMLAENAEVYSSPVSVFEISIKTMLGKLSVPADFAAVARVNGIKELPLNHVHAEAVGEFPELTRHDPFDRLILAQAFVESMTLLTADRVLISLGRPFVRDARA</sequence>
<evidence type="ECO:0000256" key="3">
    <source>
        <dbReference type="ARBA" id="ARBA00022801"/>
    </source>
</evidence>
<keyword evidence="4" id="KW-0460">Magnesium</keyword>
<organism evidence="6 7">
    <name type="scientific">Cryobacterium melibiosiphilum</name>
    <dbReference type="NCBI Taxonomy" id="995039"/>
    <lineage>
        <taxon>Bacteria</taxon>
        <taxon>Bacillati</taxon>
        <taxon>Actinomycetota</taxon>
        <taxon>Actinomycetes</taxon>
        <taxon>Micrococcales</taxon>
        <taxon>Microbacteriaceae</taxon>
        <taxon>Cryobacterium</taxon>
    </lineage>
</organism>
<dbReference type="InterPro" id="IPR052919">
    <property type="entry name" value="TA_system_RNase"/>
</dbReference>
<protein>
    <submittedName>
        <fullName evidence="6">Type II toxin-antitoxin system VapC family toxin</fullName>
    </submittedName>
</protein>
<dbReference type="AlphaFoldDB" id="A0A3A5MXR8"/>
<evidence type="ECO:0000256" key="1">
    <source>
        <dbReference type="ARBA" id="ARBA00022722"/>
    </source>
</evidence>
<dbReference type="PANTHER" id="PTHR36173">
    <property type="entry name" value="RIBONUCLEASE VAPC16-RELATED"/>
    <property type="match status" value="1"/>
</dbReference>
<dbReference type="SUPFAM" id="SSF88723">
    <property type="entry name" value="PIN domain-like"/>
    <property type="match status" value="1"/>
</dbReference>
<feature type="domain" description="PIN" evidence="5">
    <location>
        <begin position="23"/>
        <end position="136"/>
    </location>
</feature>
<dbReference type="GO" id="GO:0016787">
    <property type="term" value="F:hydrolase activity"/>
    <property type="evidence" value="ECO:0007669"/>
    <property type="project" value="UniProtKB-KW"/>
</dbReference>
<proteinExistence type="predicted"/>
<dbReference type="CDD" id="cd09872">
    <property type="entry name" value="PIN_Sll0205-like"/>
    <property type="match status" value="1"/>
</dbReference>
<evidence type="ECO:0000313" key="6">
    <source>
        <dbReference type="EMBL" id="RJT92133.1"/>
    </source>
</evidence>
<evidence type="ECO:0000313" key="7">
    <source>
        <dbReference type="Proteomes" id="UP000272015"/>
    </source>
</evidence>
<dbReference type="Gene3D" id="3.40.50.1010">
    <property type="entry name" value="5'-nuclease"/>
    <property type="match status" value="1"/>
</dbReference>
<keyword evidence="2" id="KW-0479">Metal-binding</keyword>
<dbReference type="PANTHER" id="PTHR36173:SF2">
    <property type="entry name" value="RIBONUCLEASE VAPC16"/>
    <property type="match status" value="1"/>
</dbReference>